<evidence type="ECO:0000256" key="10">
    <source>
        <dbReference type="ARBA" id="ARBA00023012"/>
    </source>
</evidence>
<dbReference type="InterPro" id="IPR003661">
    <property type="entry name" value="HisK_dim/P_dom"/>
</dbReference>
<dbReference type="InterPro" id="IPR050428">
    <property type="entry name" value="TCS_sensor_his_kinase"/>
</dbReference>
<dbReference type="SUPFAM" id="SSF55874">
    <property type="entry name" value="ATPase domain of HSP90 chaperone/DNA topoisomerase II/histidine kinase"/>
    <property type="match status" value="1"/>
</dbReference>
<dbReference type="SUPFAM" id="SSF47384">
    <property type="entry name" value="Homodimeric domain of signal transducing histidine kinase"/>
    <property type="match status" value="1"/>
</dbReference>
<dbReference type="AlphaFoldDB" id="M1UVR3"/>
<keyword evidence="9 13" id="KW-1133">Transmembrane helix</keyword>
<keyword evidence="8" id="KW-0418">Kinase</keyword>
<dbReference type="SMART" id="SM00388">
    <property type="entry name" value="HisKA"/>
    <property type="match status" value="1"/>
</dbReference>
<dbReference type="PROSITE" id="PS50109">
    <property type="entry name" value="HIS_KIN"/>
    <property type="match status" value="1"/>
</dbReference>
<evidence type="ECO:0000313" key="16">
    <source>
        <dbReference type="EMBL" id="AGG67617.1"/>
    </source>
</evidence>
<evidence type="ECO:0000259" key="15">
    <source>
        <dbReference type="PROSITE" id="PS50885"/>
    </source>
</evidence>
<dbReference type="CDD" id="cd00082">
    <property type="entry name" value="HisKA"/>
    <property type="match status" value="1"/>
</dbReference>
<keyword evidence="10" id="KW-0902">Two-component regulatory system</keyword>
<sequence>MENPYVAALDKNSNFGAKDTDSAVSDSTEVSQNNDGIGTPATAEPKVGPIRTAGRAMPLRTRIILLVVGIAGLGLLVNAVAVSSLMREVSYTRMDQDLESAMGTWVRNVELFNFDGVRQGPPSDYYVAKVFPDGSSIIFNDAESAPDLGQTTIGTGPHTVEAAEGSASSTHWRVMAAKNGDVITVVGKSMGRESTLLYRLVVVQMVIGVLILIAILIGSFFLVRRSLKPLREVEETASRIAGGELDRRVPQWPMTTEVGQLANALNIMLEQLQTSIMNAQQKEAQMRRFVGDASHELRTPLTSVKGFTELYSSGATQDADWVLSKIGGEAQRMSVLVEDLLSLTRAEGQQMEKHRVDMLELALAVRGSLKAAWPDRTVNVANRSENIPVVEGDPTRLHQVLTNLVANGLNHGGPEAEVNIQVETADDKVKILVIDNGVGMSKEDAEHIFERFYRADTSRSRASGGSGLGLAITKSLVEGHGGTITVDSELGKGTVFSIILPAAE</sequence>
<keyword evidence="11 13" id="KW-0472">Membrane</keyword>
<evidence type="ECO:0000256" key="3">
    <source>
        <dbReference type="ARBA" id="ARBA00004236"/>
    </source>
</evidence>
<dbReference type="PRINTS" id="PR00344">
    <property type="entry name" value="BCTRLSENSOR"/>
</dbReference>
<dbReference type="Proteomes" id="UP000011760">
    <property type="component" value="Chromosome"/>
</dbReference>
<dbReference type="InterPro" id="IPR005467">
    <property type="entry name" value="His_kinase_dom"/>
</dbReference>
<evidence type="ECO:0000256" key="9">
    <source>
        <dbReference type="ARBA" id="ARBA00022989"/>
    </source>
</evidence>
<keyword evidence="6" id="KW-0808">Transferase</keyword>
<dbReference type="eggNOG" id="COG2770">
    <property type="taxonomic scope" value="Bacteria"/>
</dbReference>
<dbReference type="STRING" id="1121353.H924_10945"/>
<dbReference type="SUPFAM" id="SSF158472">
    <property type="entry name" value="HAMP domain-like"/>
    <property type="match status" value="1"/>
</dbReference>
<accession>M1UVR3</accession>
<dbReference type="KEGG" id="ccn:H924_10945"/>
<gene>
    <name evidence="16" type="ORF">H924_10945</name>
</gene>
<dbReference type="PANTHER" id="PTHR45436">
    <property type="entry name" value="SENSOR HISTIDINE KINASE YKOH"/>
    <property type="match status" value="1"/>
</dbReference>
<feature type="transmembrane region" description="Helical" evidence="13">
    <location>
        <begin position="63"/>
        <end position="86"/>
    </location>
</feature>
<dbReference type="eggNOG" id="COG2205">
    <property type="taxonomic scope" value="Bacteria"/>
</dbReference>
<evidence type="ECO:0000256" key="7">
    <source>
        <dbReference type="ARBA" id="ARBA00022692"/>
    </source>
</evidence>
<proteinExistence type="predicted"/>
<dbReference type="Gene3D" id="1.10.287.130">
    <property type="match status" value="1"/>
</dbReference>
<dbReference type="SMART" id="SM00387">
    <property type="entry name" value="HATPase_c"/>
    <property type="match status" value="1"/>
</dbReference>
<dbReference type="HOGENOM" id="CLU_000445_89_6_11"/>
<dbReference type="PATRIC" id="fig|1121353.3.peg.2236"/>
<dbReference type="Pfam" id="PF02518">
    <property type="entry name" value="HATPase_c"/>
    <property type="match status" value="1"/>
</dbReference>
<evidence type="ECO:0000256" key="11">
    <source>
        <dbReference type="ARBA" id="ARBA00023136"/>
    </source>
</evidence>
<dbReference type="CDD" id="cd06225">
    <property type="entry name" value="HAMP"/>
    <property type="match status" value="1"/>
</dbReference>
<evidence type="ECO:0000256" key="12">
    <source>
        <dbReference type="SAM" id="MobiDB-lite"/>
    </source>
</evidence>
<reference evidence="16 17" key="1">
    <citation type="submission" date="2013-02" db="EMBL/GenBank/DDBJ databases">
        <title>The complete genome sequence of Corynebacterium callunae DSM 20147.</title>
        <authorList>
            <person name="Ruckert C."/>
            <person name="Albersmeier A."/>
            <person name="Kalinowski J."/>
        </authorList>
    </citation>
    <scope>NUCLEOTIDE SEQUENCE [LARGE SCALE GENOMIC DNA]</scope>
    <source>
        <strain evidence="16 17">DSM 20147</strain>
    </source>
</reference>
<comment type="cofactor">
    <cofactor evidence="2">
        <name>a divalent metal cation</name>
        <dbReference type="ChEBI" id="CHEBI:60240"/>
    </cofactor>
</comment>
<dbReference type="SMART" id="SM00304">
    <property type="entry name" value="HAMP"/>
    <property type="match status" value="1"/>
</dbReference>
<protein>
    <recommendedName>
        <fullName evidence="4">histidine kinase</fullName>
        <ecNumber evidence="4">2.7.13.3</ecNumber>
    </recommendedName>
</protein>
<organism evidence="16 17">
    <name type="scientific">Corynebacterium callunae DSM 20147</name>
    <dbReference type="NCBI Taxonomy" id="1121353"/>
    <lineage>
        <taxon>Bacteria</taxon>
        <taxon>Bacillati</taxon>
        <taxon>Actinomycetota</taxon>
        <taxon>Actinomycetes</taxon>
        <taxon>Mycobacteriales</taxon>
        <taxon>Corynebacteriaceae</taxon>
        <taxon>Corynebacterium</taxon>
    </lineage>
</organism>
<keyword evidence="17" id="KW-1185">Reference proteome</keyword>
<dbReference type="PROSITE" id="PS50885">
    <property type="entry name" value="HAMP"/>
    <property type="match status" value="1"/>
</dbReference>
<dbReference type="GO" id="GO:0005886">
    <property type="term" value="C:plasma membrane"/>
    <property type="evidence" value="ECO:0007669"/>
    <property type="project" value="UniProtKB-SubCell"/>
</dbReference>
<dbReference type="EMBL" id="CP004354">
    <property type="protein sequence ID" value="AGG67617.1"/>
    <property type="molecule type" value="Genomic_DNA"/>
</dbReference>
<dbReference type="FunFam" id="1.10.287.130:FF:000001">
    <property type="entry name" value="Two-component sensor histidine kinase"/>
    <property type="match status" value="1"/>
</dbReference>
<evidence type="ECO:0000256" key="1">
    <source>
        <dbReference type="ARBA" id="ARBA00000085"/>
    </source>
</evidence>
<dbReference type="GO" id="GO:0000155">
    <property type="term" value="F:phosphorelay sensor kinase activity"/>
    <property type="evidence" value="ECO:0007669"/>
    <property type="project" value="InterPro"/>
</dbReference>
<comment type="catalytic activity">
    <reaction evidence="1">
        <text>ATP + protein L-histidine = ADP + protein N-phospho-L-histidine.</text>
        <dbReference type="EC" id="2.7.13.3"/>
    </reaction>
</comment>
<evidence type="ECO:0000256" key="8">
    <source>
        <dbReference type="ARBA" id="ARBA00022777"/>
    </source>
</evidence>
<dbReference type="Gene3D" id="6.10.340.10">
    <property type="match status" value="1"/>
</dbReference>
<dbReference type="GO" id="GO:0005509">
    <property type="term" value="F:calcium ion binding"/>
    <property type="evidence" value="ECO:0007669"/>
    <property type="project" value="UniProtKB-ARBA"/>
</dbReference>
<feature type="transmembrane region" description="Helical" evidence="13">
    <location>
        <begin position="196"/>
        <end position="223"/>
    </location>
</feature>
<dbReference type="InterPro" id="IPR004358">
    <property type="entry name" value="Sig_transdc_His_kin-like_C"/>
</dbReference>
<name>M1UVR3_9CORY</name>
<evidence type="ECO:0000256" key="5">
    <source>
        <dbReference type="ARBA" id="ARBA00022553"/>
    </source>
</evidence>
<dbReference type="InterPro" id="IPR036890">
    <property type="entry name" value="HATPase_C_sf"/>
</dbReference>
<feature type="region of interest" description="Disordered" evidence="12">
    <location>
        <begin position="10"/>
        <end position="48"/>
    </location>
</feature>
<dbReference type="InterPro" id="IPR036097">
    <property type="entry name" value="HisK_dim/P_sf"/>
</dbReference>
<evidence type="ECO:0000256" key="2">
    <source>
        <dbReference type="ARBA" id="ARBA00001968"/>
    </source>
</evidence>
<dbReference type="Pfam" id="PF00672">
    <property type="entry name" value="HAMP"/>
    <property type="match status" value="1"/>
</dbReference>
<evidence type="ECO:0000256" key="13">
    <source>
        <dbReference type="SAM" id="Phobius"/>
    </source>
</evidence>
<evidence type="ECO:0000259" key="14">
    <source>
        <dbReference type="PROSITE" id="PS50109"/>
    </source>
</evidence>
<feature type="domain" description="Histidine kinase" evidence="14">
    <location>
        <begin position="292"/>
        <end position="504"/>
    </location>
</feature>
<feature type="domain" description="HAMP" evidence="15">
    <location>
        <begin position="224"/>
        <end position="277"/>
    </location>
</feature>
<evidence type="ECO:0000256" key="4">
    <source>
        <dbReference type="ARBA" id="ARBA00012438"/>
    </source>
</evidence>
<evidence type="ECO:0000256" key="6">
    <source>
        <dbReference type="ARBA" id="ARBA00022679"/>
    </source>
</evidence>
<dbReference type="EC" id="2.7.13.3" evidence="4"/>
<comment type="subcellular location">
    <subcellularLocation>
        <location evidence="3">Cell membrane</location>
    </subcellularLocation>
</comment>
<dbReference type="OrthoDB" id="9786919at2"/>
<dbReference type="PANTHER" id="PTHR45436:SF5">
    <property type="entry name" value="SENSOR HISTIDINE KINASE TRCS"/>
    <property type="match status" value="1"/>
</dbReference>
<dbReference type="InterPro" id="IPR003594">
    <property type="entry name" value="HATPase_dom"/>
</dbReference>
<feature type="compositionally biased region" description="Polar residues" evidence="12">
    <location>
        <begin position="22"/>
        <end position="36"/>
    </location>
</feature>
<dbReference type="Pfam" id="PF00512">
    <property type="entry name" value="HisKA"/>
    <property type="match status" value="1"/>
</dbReference>
<dbReference type="FunFam" id="3.30.565.10:FF:000006">
    <property type="entry name" value="Sensor histidine kinase WalK"/>
    <property type="match status" value="1"/>
</dbReference>
<keyword evidence="7 13" id="KW-0812">Transmembrane</keyword>
<keyword evidence="5" id="KW-0597">Phosphoprotein</keyword>
<evidence type="ECO:0000313" key="17">
    <source>
        <dbReference type="Proteomes" id="UP000011760"/>
    </source>
</evidence>
<dbReference type="InterPro" id="IPR003660">
    <property type="entry name" value="HAMP_dom"/>
</dbReference>
<dbReference type="CDD" id="cd00075">
    <property type="entry name" value="HATPase"/>
    <property type="match status" value="1"/>
</dbReference>
<dbReference type="Gene3D" id="3.30.565.10">
    <property type="entry name" value="Histidine kinase-like ATPase, C-terminal domain"/>
    <property type="match status" value="1"/>
</dbReference>